<proteinExistence type="predicted"/>
<dbReference type="PANTHER" id="PTHR42912">
    <property type="entry name" value="METHYLTRANSFERASE"/>
    <property type="match status" value="1"/>
</dbReference>
<evidence type="ECO:0000259" key="1">
    <source>
        <dbReference type="Pfam" id="PF13649"/>
    </source>
</evidence>
<evidence type="ECO:0000313" key="3">
    <source>
        <dbReference type="Proteomes" id="UP000320338"/>
    </source>
</evidence>
<accession>A0A4Y3WQ95</accession>
<name>A0A4Y3WQ95_9PSEU</name>
<sequence length="217" mass="23161">MSGSVAAVGESEHVRRTRESYDAVAADYVPWARDDLAARPLDRALLGWFAELVGDGPVVDVGCGGGRITAHLHALGVDASGIDLSPRMVDLARAAHPGLRFSVGSMTDLALPDASVRGLLAYYSTIHVPDDELPGALAEFHRVLAPGGHALLVFQVGDEPLVLTDVLGHAVELAFLRRRPERMAALLEAAGLSVRSHTVRQPGPDERTPQAYLLARR</sequence>
<dbReference type="Proteomes" id="UP000320338">
    <property type="component" value="Unassembled WGS sequence"/>
</dbReference>
<dbReference type="Pfam" id="PF13649">
    <property type="entry name" value="Methyltransf_25"/>
    <property type="match status" value="1"/>
</dbReference>
<dbReference type="CDD" id="cd02440">
    <property type="entry name" value="AdoMet_MTases"/>
    <property type="match status" value="1"/>
</dbReference>
<keyword evidence="2" id="KW-0489">Methyltransferase</keyword>
<evidence type="ECO:0000313" key="2">
    <source>
        <dbReference type="EMBL" id="GEC20260.1"/>
    </source>
</evidence>
<protein>
    <submittedName>
        <fullName evidence="2">Methyltransferase</fullName>
    </submittedName>
</protein>
<dbReference type="EMBL" id="BJNG01000018">
    <property type="protein sequence ID" value="GEC20260.1"/>
    <property type="molecule type" value="Genomic_DNA"/>
</dbReference>
<keyword evidence="3" id="KW-1185">Reference proteome</keyword>
<organism evidence="2 3">
    <name type="scientific">Pseudonocardia hydrocarbonoxydans</name>
    <dbReference type="NCBI Taxonomy" id="76726"/>
    <lineage>
        <taxon>Bacteria</taxon>
        <taxon>Bacillati</taxon>
        <taxon>Actinomycetota</taxon>
        <taxon>Actinomycetes</taxon>
        <taxon>Pseudonocardiales</taxon>
        <taxon>Pseudonocardiaceae</taxon>
        <taxon>Pseudonocardia</taxon>
    </lineage>
</organism>
<comment type="caution">
    <text evidence="2">The sequence shown here is derived from an EMBL/GenBank/DDBJ whole genome shotgun (WGS) entry which is preliminary data.</text>
</comment>
<feature type="domain" description="Methyltransferase" evidence="1">
    <location>
        <begin position="58"/>
        <end position="148"/>
    </location>
</feature>
<dbReference type="AlphaFoldDB" id="A0A4Y3WQ95"/>
<keyword evidence="2" id="KW-0808">Transferase</keyword>
<dbReference type="SUPFAM" id="SSF53335">
    <property type="entry name" value="S-adenosyl-L-methionine-dependent methyltransferases"/>
    <property type="match status" value="1"/>
</dbReference>
<gene>
    <name evidence="2" type="ORF">PHY01_25430</name>
</gene>
<dbReference type="Gene3D" id="3.40.50.150">
    <property type="entry name" value="Vaccinia Virus protein VP39"/>
    <property type="match status" value="1"/>
</dbReference>
<reference evidence="2 3" key="1">
    <citation type="submission" date="2019-06" db="EMBL/GenBank/DDBJ databases">
        <title>Whole genome shotgun sequence of Pseudonocardia hydrocarbonoxydans NBRC 14498.</title>
        <authorList>
            <person name="Hosoyama A."/>
            <person name="Uohara A."/>
            <person name="Ohji S."/>
            <person name="Ichikawa N."/>
        </authorList>
    </citation>
    <scope>NUCLEOTIDE SEQUENCE [LARGE SCALE GENOMIC DNA]</scope>
    <source>
        <strain evidence="2 3">NBRC 14498</strain>
    </source>
</reference>
<dbReference type="InterPro" id="IPR050508">
    <property type="entry name" value="Methyltransf_Superfamily"/>
</dbReference>
<dbReference type="InterPro" id="IPR041698">
    <property type="entry name" value="Methyltransf_25"/>
</dbReference>
<dbReference type="GO" id="GO:0032259">
    <property type="term" value="P:methylation"/>
    <property type="evidence" value="ECO:0007669"/>
    <property type="project" value="UniProtKB-KW"/>
</dbReference>
<dbReference type="GO" id="GO:0008168">
    <property type="term" value="F:methyltransferase activity"/>
    <property type="evidence" value="ECO:0007669"/>
    <property type="project" value="UniProtKB-KW"/>
</dbReference>
<dbReference type="InterPro" id="IPR029063">
    <property type="entry name" value="SAM-dependent_MTases_sf"/>
</dbReference>